<dbReference type="RefSeq" id="WP_123211600.1">
    <property type="nucleotide sequence ID" value="NZ_RJVO01000003.1"/>
</dbReference>
<proteinExistence type="inferred from homology"/>
<keyword evidence="4" id="KW-1003">Cell membrane</keyword>
<keyword evidence="6 8" id="KW-1133">Transmembrane helix</keyword>
<evidence type="ECO:0000256" key="7">
    <source>
        <dbReference type="ARBA" id="ARBA00023136"/>
    </source>
</evidence>
<dbReference type="GO" id="GO:0005886">
    <property type="term" value="C:plasma membrane"/>
    <property type="evidence" value="ECO:0007669"/>
    <property type="project" value="UniProtKB-SubCell"/>
</dbReference>
<comment type="subcellular location">
    <subcellularLocation>
        <location evidence="1">Cell membrane</location>
        <topology evidence="1">Multi-pass membrane protein</topology>
    </subcellularLocation>
</comment>
<dbReference type="PANTHER" id="PTHR30472:SF25">
    <property type="entry name" value="ABC TRANSPORTER PERMEASE PROTEIN MJ0876-RELATED"/>
    <property type="match status" value="1"/>
</dbReference>
<evidence type="ECO:0000313" key="9">
    <source>
        <dbReference type="EMBL" id="ROH91145.1"/>
    </source>
</evidence>
<name>A0A3N0VEP8_9GAMM</name>
<feature type="transmembrane region" description="Helical" evidence="8">
    <location>
        <begin position="283"/>
        <end position="300"/>
    </location>
</feature>
<evidence type="ECO:0000256" key="6">
    <source>
        <dbReference type="ARBA" id="ARBA00022989"/>
    </source>
</evidence>
<comment type="caution">
    <text evidence="9">The sequence shown here is derived from an EMBL/GenBank/DDBJ whole genome shotgun (WGS) entry which is preliminary data.</text>
</comment>
<reference evidence="9 10" key="1">
    <citation type="submission" date="2018-10" db="EMBL/GenBank/DDBJ databases">
        <authorList>
            <person name="Chen W.-M."/>
        </authorList>
    </citation>
    <scope>NUCLEOTIDE SEQUENCE [LARGE SCALE GENOMIC DNA]</scope>
    <source>
        <strain evidence="9 10">THS-13</strain>
    </source>
</reference>
<feature type="transmembrane region" description="Helical" evidence="8">
    <location>
        <begin position="92"/>
        <end position="111"/>
    </location>
</feature>
<protein>
    <submittedName>
        <fullName evidence="9">Iron ABC transporter permease</fullName>
    </submittedName>
</protein>
<dbReference type="Pfam" id="PF01032">
    <property type="entry name" value="FecCD"/>
    <property type="match status" value="1"/>
</dbReference>
<feature type="transmembrane region" description="Helical" evidence="8">
    <location>
        <begin position="196"/>
        <end position="215"/>
    </location>
</feature>
<evidence type="ECO:0000256" key="2">
    <source>
        <dbReference type="ARBA" id="ARBA00007935"/>
    </source>
</evidence>
<evidence type="ECO:0000256" key="5">
    <source>
        <dbReference type="ARBA" id="ARBA00022692"/>
    </source>
</evidence>
<dbReference type="AlphaFoldDB" id="A0A3N0VEP8"/>
<dbReference type="GO" id="GO:0022857">
    <property type="term" value="F:transmembrane transporter activity"/>
    <property type="evidence" value="ECO:0007669"/>
    <property type="project" value="InterPro"/>
</dbReference>
<sequence length="342" mass="34818">MHRFPRHLLLPLLAALLCLTSVGALLVGPLALHLSDLRSLLSPGPSPETAYASAVLLEIRLPRVFSALLIGAALAVSGAAMQGLFRNPLADPGLIGVSAGAALAATLWLALKPALLTALAAAWVLPLAAFVGGALAALLALRLGQREGQTSVASLLLAGLSINAIALAGIGLLQQLTDDATLRDITRWMLGSLGKAGWTEIAAAAPLLLLPALLLPREGRGLDALLLGEAEAGHLGVDVEALKRRILLLAVLAVGASVAVAGMIGFVGLLAPHLVRLLIGPGHRLLLPASALLGALLLLLADTLARTVATPIELPVGALTALLGGPFFLWLLARMGGRVGAL</sequence>
<keyword evidence="3" id="KW-0813">Transport</keyword>
<keyword evidence="7 8" id="KW-0472">Membrane</keyword>
<feature type="transmembrane region" description="Helical" evidence="8">
    <location>
        <begin position="246"/>
        <end position="271"/>
    </location>
</feature>
<dbReference type="GO" id="GO:0033214">
    <property type="term" value="P:siderophore-iron import into cell"/>
    <property type="evidence" value="ECO:0007669"/>
    <property type="project" value="TreeGrafter"/>
</dbReference>
<feature type="transmembrane region" description="Helical" evidence="8">
    <location>
        <begin position="153"/>
        <end position="176"/>
    </location>
</feature>
<accession>A0A3N0VEP8</accession>
<dbReference type="FunFam" id="1.10.3470.10:FF:000001">
    <property type="entry name" value="Vitamin B12 ABC transporter permease BtuC"/>
    <property type="match status" value="1"/>
</dbReference>
<dbReference type="SUPFAM" id="SSF81345">
    <property type="entry name" value="ABC transporter involved in vitamin B12 uptake, BtuC"/>
    <property type="match status" value="1"/>
</dbReference>
<gene>
    <name evidence="9" type="ORF">ED208_09305</name>
</gene>
<feature type="transmembrane region" description="Helical" evidence="8">
    <location>
        <begin position="312"/>
        <end position="333"/>
    </location>
</feature>
<keyword evidence="10" id="KW-1185">Reference proteome</keyword>
<evidence type="ECO:0000256" key="8">
    <source>
        <dbReference type="SAM" id="Phobius"/>
    </source>
</evidence>
<organism evidence="9 10">
    <name type="scientific">Stagnimonas aquatica</name>
    <dbReference type="NCBI Taxonomy" id="2689987"/>
    <lineage>
        <taxon>Bacteria</taxon>
        <taxon>Pseudomonadati</taxon>
        <taxon>Pseudomonadota</taxon>
        <taxon>Gammaproteobacteria</taxon>
        <taxon>Nevskiales</taxon>
        <taxon>Nevskiaceae</taxon>
        <taxon>Stagnimonas</taxon>
    </lineage>
</organism>
<evidence type="ECO:0000256" key="1">
    <source>
        <dbReference type="ARBA" id="ARBA00004651"/>
    </source>
</evidence>
<dbReference type="CDD" id="cd06550">
    <property type="entry name" value="TM_ABC_iron-siderophores_like"/>
    <property type="match status" value="1"/>
</dbReference>
<dbReference type="InterPro" id="IPR037294">
    <property type="entry name" value="ABC_BtuC-like"/>
</dbReference>
<feature type="transmembrane region" description="Helical" evidence="8">
    <location>
        <begin position="64"/>
        <end position="85"/>
    </location>
</feature>
<evidence type="ECO:0000313" key="10">
    <source>
        <dbReference type="Proteomes" id="UP000282106"/>
    </source>
</evidence>
<dbReference type="Gene3D" id="1.10.3470.10">
    <property type="entry name" value="ABC transporter involved in vitamin B12 uptake, BtuC"/>
    <property type="match status" value="1"/>
</dbReference>
<dbReference type="InterPro" id="IPR000522">
    <property type="entry name" value="ABC_transptr_permease_BtuC"/>
</dbReference>
<evidence type="ECO:0000256" key="4">
    <source>
        <dbReference type="ARBA" id="ARBA00022475"/>
    </source>
</evidence>
<dbReference type="Proteomes" id="UP000282106">
    <property type="component" value="Unassembled WGS sequence"/>
</dbReference>
<comment type="similarity">
    <text evidence="2">Belongs to the binding-protein-dependent transport system permease family. FecCD subfamily.</text>
</comment>
<dbReference type="InParanoid" id="A0A3N0VEP8"/>
<evidence type="ECO:0000256" key="3">
    <source>
        <dbReference type="ARBA" id="ARBA00022448"/>
    </source>
</evidence>
<dbReference type="EMBL" id="RJVO01000003">
    <property type="protein sequence ID" value="ROH91145.1"/>
    <property type="molecule type" value="Genomic_DNA"/>
</dbReference>
<dbReference type="PANTHER" id="PTHR30472">
    <property type="entry name" value="FERRIC ENTEROBACTIN TRANSPORT SYSTEM PERMEASE PROTEIN"/>
    <property type="match status" value="1"/>
</dbReference>
<feature type="transmembrane region" description="Helical" evidence="8">
    <location>
        <begin position="117"/>
        <end position="141"/>
    </location>
</feature>
<dbReference type="FunCoup" id="A0A3N0VEP8">
    <property type="interactions" value="133"/>
</dbReference>
<keyword evidence="5 8" id="KW-0812">Transmembrane</keyword>